<proteinExistence type="predicted"/>
<dbReference type="EMBL" id="MLJW01000359">
    <property type="protein sequence ID" value="OIQ88757.1"/>
    <property type="molecule type" value="Genomic_DNA"/>
</dbReference>
<gene>
    <name evidence="1" type="ORF">GALL_293620</name>
</gene>
<reference evidence="1" key="1">
    <citation type="submission" date="2016-10" db="EMBL/GenBank/DDBJ databases">
        <title>Sequence of Gallionella enrichment culture.</title>
        <authorList>
            <person name="Poehlein A."/>
            <person name="Muehling M."/>
            <person name="Daniel R."/>
        </authorList>
    </citation>
    <scope>NUCLEOTIDE SEQUENCE</scope>
</reference>
<protein>
    <submittedName>
        <fullName evidence="1">Uncharacterized protein</fullName>
    </submittedName>
</protein>
<sequence>MLAGVRGDRSVWVVWRECEIFETVNSGWRDKVLAGNRAALSDPNDGRLET</sequence>
<comment type="caution">
    <text evidence="1">The sequence shown here is derived from an EMBL/GenBank/DDBJ whole genome shotgun (WGS) entry which is preliminary data.</text>
</comment>
<dbReference type="AlphaFoldDB" id="A0A1J5RKT2"/>
<name>A0A1J5RKT2_9ZZZZ</name>
<organism evidence="1">
    <name type="scientific">mine drainage metagenome</name>
    <dbReference type="NCBI Taxonomy" id="410659"/>
    <lineage>
        <taxon>unclassified sequences</taxon>
        <taxon>metagenomes</taxon>
        <taxon>ecological metagenomes</taxon>
    </lineage>
</organism>
<evidence type="ECO:0000313" key="1">
    <source>
        <dbReference type="EMBL" id="OIQ88757.1"/>
    </source>
</evidence>
<accession>A0A1J5RKT2</accession>